<keyword evidence="2" id="KW-1185">Reference proteome</keyword>
<evidence type="ECO:0000313" key="2">
    <source>
        <dbReference type="Proteomes" id="UP001221546"/>
    </source>
</evidence>
<dbReference type="RefSeq" id="WP_310885466.1">
    <property type="nucleotide sequence ID" value="NZ_CP121646.1"/>
</dbReference>
<accession>A0ABY8JCM3</accession>
<protein>
    <recommendedName>
        <fullName evidence="3">Transposase</fullName>
    </recommendedName>
</protein>
<proteinExistence type="predicted"/>
<organism evidence="1 2">
    <name type="scientific">Bradyrhizobium brasilense</name>
    <dbReference type="NCBI Taxonomy" id="1419277"/>
    <lineage>
        <taxon>Bacteria</taxon>
        <taxon>Pseudomonadati</taxon>
        <taxon>Pseudomonadota</taxon>
        <taxon>Alphaproteobacteria</taxon>
        <taxon>Hyphomicrobiales</taxon>
        <taxon>Nitrobacteraceae</taxon>
        <taxon>Bradyrhizobium</taxon>
    </lineage>
</organism>
<dbReference type="Proteomes" id="UP001221546">
    <property type="component" value="Chromosome"/>
</dbReference>
<sequence length="107" mass="11598">MFRVTPNIHANVDDETAFSTIISLANADVTARNRGRTIDSGKTCLPDGPRYWVLATVSLARLATEQAPSGRRVAAISDSVIRLFRRALRHQAGARMITVDQSGTFAG</sequence>
<gene>
    <name evidence="1" type="ORF">QA636_36420</name>
</gene>
<evidence type="ECO:0000313" key="1">
    <source>
        <dbReference type="EMBL" id="WFU62858.1"/>
    </source>
</evidence>
<evidence type="ECO:0008006" key="3">
    <source>
        <dbReference type="Google" id="ProtNLM"/>
    </source>
</evidence>
<name>A0ABY8JCM3_9BRAD</name>
<reference evidence="1 2" key="1">
    <citation type="submission" date="2023-04" db="EMBL/GenBank/DDBJ databases">
        <title>Australian commercial rhizobial inoculants.</title>
        <authorList>
            <person name="Kohlmeier M.G."/>
            <person name="O'Hara G.W."/>
            <person name="Colombi E."/>
            <person name="Ramsay J.P."/>
            <person name="Terpolilli J."/>
        </authorList>
    </citation>
    <scope>NUCLEOTIDE SEQUENCE [LARGE SCALE GENOMIC DNA]</scope>
    <source>
        <strain evidence="1 2">CB627</strain>
    </source>
</reference>
<dbReference type="EMBL" id="CP121646">
    <property type="protein sequence ID" value="WFU62858.1"/>
    <property type="molecule type" value="Genomic_DNA"/>
</dbReference>